<accession>A0A4V3A7E5</accession>
<sequence length="75" mass="8231">MNRFEGPGSRPASLKYLDGDIQVVTPGSYVVCAVTGERIAIDELKYWSVDRQEAYVDAQASLDAEKKAGTLPVRK</sequence>
<dbReference type="Pfam" id="PF09866">
    <property type="entry name" value="DUF2093"/>
    <property type="match status" value="1"/>
</dbReference>
<dbReference type="EMBL" id="SMSI01000001">
    <property type="protein sequence ID" value="TDH38495.1"/>
    <property type="molecule type" value="Genomic_DNA"/>
</dbReference>
<keyword evidence="2" id="KW-1185">Reference proteome</keyword>
<gene>
    <name evidence="1" type="ORF">E2A64_05145</name>
</gene>
<comment type="caution">
    <text evidence="1">The sequence shown here is derived from an EMBL/GenBank/DDBJ whole genome shotgun (WGS) entry which is preliminary data.</text>
</comment>
<protein>
    <submittedName>
        <fullName evidence="1">DUF2093 domain-containing protein</fullName>
    </submittedName>
</protein>
<name>A0A4V3A7E5_9HYPH</name>
<proteinExistence type="predicted"/>
<dbReference type="Proteomes" id="UP000295131">
    <property type="component" value="Unassembled WGS sequence"/>
</dbReference>
<evidence type="ECO:0000313" key="2">
    <source>
        <dbReference type="Proteomes" id="UP000295131"/>
    </source>
</evidence>
<dbReference type="RefSeq" id="WP_133283330.1">
    <property type="nucleotide sequence ID" value="NZ_SMSI01000001.1"/>
</dbReference>
<organism evidence="1 2">
    <name type="scientific">Pseudohoeflea suaedae</name>
    <dbReference type="NCBI Taxonomy" id="877384"/>
    <lineage>
        <taxon>Bacteria</taxon>
        <taxon>Pseudomonadati</taxon>
        <taxon>Pseudomonadota</taxon>
        <taxon>Alphaproteobacteria</taxon>
        <taxon>Hyphomicrobiales</taxon>
        <taxon>Rhizobiaceae</taxon>
        <taxon>Pseudohoeflea</taxon>
    </lineage>
</organism>
<evidence type="ECO:0000313" key="1">
    <source>
        <dbReference type="EMBL" id="TDH38495.1"/>
    </source>
</evidence>
<reference evidence="1 2" key="1">
    <citation type="journal article" date="2013" name="Int. J. Syst. Evol. Microbiol.">
        <title>Hoeflea suaedae sp. nov., an endophytic bacterium isolated from the root of the halophyte Suaeda maritima.</title>
        <authorList>
            <person name="Chung E.J."/>
            <person name="Park J.A."/>
            <person name="Pramanik P."/>
            <person name="Bibi F."/>
            <person name="Jeon C.O."/>
            <person name="Chung Y.R."/>
        </authorList>
    </citation>
    <scope>NUCLEOTIDE SEQUENCE [LARGE SCALE GENOMIC DNA]</scope>
    <source>
        <strain evidence="1 2">YC6898</strain>
    </source>
</reference>
<dbReference type="OrthoDB" id="9801906at2"/>
<dbReference type="AlphaFoldDB" id="A0A4V3A7E5"/>
<dbReference type="InterPro" id="IPR018661">
    <property type="entry name" value="DUF2093"/>
</dbReference>